<dbReference type="Proteomes" id="UP000322084">
    <property type="component" value="Unassembled WGS sequence"/>
</dbReference>
<dbReference type="EMBL" id="BKCM01000001">
    <property type="protein sequence ID" value="GEQ99624.1"/>
    <property type="molecule type" value="Genomic_DNA"/>
</dbReference>
<evidence type="ECO:0000313" key="10">
    <source>
        <dbReference type="Proteomes" id="UP000325187"/>
    </source>
</evidence>
<evidence type="ECO:0000256" key="3">
    <source>
        <dbReference type="ARBA" id="ARBA00023004"/>
    </source>
</evidence>
<keyword evidence="3 4" id="KW-0408">Iron</keyword>
<evidence type="ECO:0000256" key="1">
    <source>
        <dbReference type="ARBA" id="ARBA00022617"/>
    </source>
</evidence>
<evidence type="ECO:0000313" key="7">
    <source>
        <dbReference type="EMBL" id="GEQ97295.1"/>
    </source>
</evidence>
<keyword evidence="5" id="KW-0732">Signal</keyword>
<dbReference type="InterPro" id="IPR051459">
    <property type="entry name" value="Cytochrome_c-type_DH"/>
</dbReference>
<dbReference type="PROSITE" id="PS51007">
    <property type="entry name" value="CYTC"/>
    <property type="match status" value="1"/>
</dbReference>
<dbReference type="GO" id="GO:0020037">
    <property type="term" value="F:heme binding"/>
    <property type="evidence" value="ECO:0007669"/>
    <property type="project" value="InterPro"/>
</dbReference>
<dbReference type="AlphaFoldDB" id="A0A5A7MVR2"/>
<name>A0A5A7MVR2_9PROT</name>
<dbReference type="InterPro" id="IPR009056">
    <property type="entry name" value="Cyt_c-like_dom"/>
</dbReference>
<dbReference type="Pfam" id="PF00034">
    <property type="entry name" value="Cytochrom_C"/>
    <property type="match status" value="1"/>
</dbReference>
<organism evidence="8 10">
    <name type="scientific">Iodidimonas gelatinilytica</name>
    <dbReference type="NCBI Taxonomy" id="1236966"/>
    <lineage>
        <taxon>Bacteria</taxon>
        <taxon>Pseudomonadati</taxon>
        <taxon>Pseudomonadota</taxon>
        <taxon>Alphaproteobacteria</taxon>
        <taxon>Iodidimonadales</taxon>
        <taxon>Iodidimonadaceae</taxon>
        <taxon>Iodidimonas</taxon>
    </lineage>
</organism>
<dbReference type="EMBL" id="BKCL01000002">
    <property type="protein sequence ID" value="GEQ97295.1"/>
    <property type="molecule type" value="Genomic_DNA"/>
</dbReference>
<dbReference type="InterPro" id="IPR036909">
    <property type="entry name" value="Cyt_c-like_dom_sf"/>
</dbReference>
<sequence length="133" mass="14060">MTTAKALSALFLASVLAGLLPANAETITGKAVYEQHCLSCHQADGGGVPMMQPELWGSRRINGPDAALIDFVLGGSASLPDEERTYSNEMPGFDHLSDAELAAVLSYIRSRFENDAPAIAAIDIAARRSGARQ</sequence>
<dbReference type="RefSeq" id="WP_210431331.1">
    <property type="nucleotide sequence ID" value="NZ_BKCL01000002.1"/>
</dbReference>
<feature type="chain" id="PRO_5023058473" description="Cytochrome c domain-containing protein" evidence="5">
    <location>
        <begin position="25"/>
        <end position="133"/>
    </location>
</feature>
<protein>
    <recommendedName>
        <fullName evidence="6">Cytochrome c domain-containing protein</fullName>
    </recommendedName>
</protein>
<keyword evidence="10" id="KW-1185">Reference proteome</keyword>
<dbReference type="GO" id="GO:0009055">
    <property type="term" value="F:electron transfer activity"/>
    <property type="evidence" value="ECO:0007669"/>
    <property type="project" value="InterPro"/>
</dbReference>
<proteinExistence type="predicted"/>
<evidence type="ECO:0000256" key="5">
    <source>
        <dbReference type="SAM" id="SignalP"/>
    </source>
</evidence>
<accession>A0A5A7MVR2</accession>
<feature type="signal peptide" evidence="5">
    <location>
        <begin position="1"/>
        <end position="24"/>
    </location>
</feature>
<comment type="caution">
    <text evidence="8">The sequence shown here is derived from an EMBL/GenBank/DDBJ whole genome shotgun (WGS) entry which is preliminary data.</text>
</comment>
<evidence type="ECO:0000313" key="8">
    <source>
        <dbReference type="EMBL" id="GEQ99624.1"/>
    </source>
</evidence>
<dbReference type="Proteomes" id="UP000325187">
    <property type="component" value="Unassembled WGS sequence"/>
</dbReference>
<dbReference type="PANTHER" id="PTHR35008:SF8">
    <property type="entry name" value="ALCOHOL DEHYDROGENASE CYTOCHROME C SUBUNIT"/>
    <property type="match status" value="1"/>
</dbReference>
<gene>
    <name evidence="7" type="ORF">JCM17844_09320</name>
    <name evidence="8" type="ORF">JCM17845_02480</name>
</gene>
<feature type="domain" description="Cytochrome c" evidence="6">
    <location>
        <begin position="24"/>
        <end position="112"/>
    </location>
</feature>
<evidence type="ECO:0000313" key="9">
    <source>
        <dbReference type="Proteomes" id="UP000322084"/>
    </source>
</evidence>
<dbReference type="PANTHER" id="PTHR35008">
    <property type="entry name" value="BLL4482 PROTEIN-RELATED"/>
    <property type="match status" value="1"/>
</dbReference>
<keyword evidence="1 4" id="KW-0349">Heme</keyword>
<evidence type="ECO:0000259" key="6">
    <source>
        <dbReference type="PROSITE" id="PS51007"/>
    </source>
</evidence>
<keyword evidence="2 4" id="KW-0479">Metal-binding</keyword>
<dbReference type="GO" id="GO:0046872">
    <property type="term" value="F:metal ion binding"/>
    <property type="evidence" value="ECO:0007669"/>
    <property type="project" value="UniProtKB-KW"/>
</dbReference>
<accession>A0A5A7MQR2</accession>
<dbReference type="SUPFAM" id="SSF46626">
    <property type="entry name" value="Cytochrome c"/>
    <property type="match status" value="1"/>
</dbReference>
<evidence type="ECO:0000256" key="4">
    <source>
        <dbReference type="PROSITE-ProRule" id="PRU00433"/>
    </source>
</evidence>
<evidence type="ECO:0000256" key="2">
    <source>
        <dbReference type="ARBA" id="ARBA00022723"/>
    </source>
</evidence>
<reference evidence="9 10" key="1">
    <citation type="submission" date="2019-09" db="EMBL/GenBank/DDBJ databases">
        <title>NBRP : Genome information of microbial organism related human and environment.</title>
        <authorList>
            <person name="Hattori M."/>
            <person name="Oshima K."/>
            <person name="Inaba H."/>
            <person name="Suda W."/>
            <person name="Sakamoto M."/>
            <person name="Iino T."/>
            <person name="Kitahara M."/>
            <person name="Oshida Y."/>
            <person name="Iida T."/>
            <person name="Kudo T."/>
            <person name="Itoh T."/>
            <person name="Ohkuma M."/>
        </authorList>
    </citation>
    <scope>NUCLEOTIDE SEQUENCE [LARGE SCALE GENOMIC DNA]</scope>
    <source>
        <strain evidence="7 9">Hi-2</strain>
        <strain evidence="8 10">Mie-1</strain>
    </source>
</reference>
<dbReference type="Gene3D" id="1.10.760.10">
    <property type="entry name" value="Cytochrome c-like domain"/>
    <property type="match status" value="1"/>
</dbReference>